<dbReference type="EMBL" id="CACSLK010034236">
    <property type="protein sequence ID" value="CAA0841586.1"/>
    <property type="molecule type" value="Genomic_DNA"/>
</dbReference>
<protein>
    <recommendedName>
        <fullName evidence="6">SWIM-type domain-containing protein</fullName>
    </recommendedName>
</protein>
<evidence type="ECO:0000259" key="6">
    <source>
        <dbReference type="PROSITE" id="PS50966"/>
    </source>
</evidence>
<feature type="compositionally biased region" description="Basic residues" evidence="5">
    <location>
        <begin position="822"/>
        <end position="833"/>
    </location>
</feature>
<dbReference type="InterPro" id="IPR004332">
    <property type="entry name" value="Transposase_MuDR"/>
</dbReference>
<accession>A0A9N7RQ90</accession>
<evidence type="ECO:0000256" key="1">
    <source>
        <dbReference type="ARBA" id="ARBA00022723"/>
    </source>
</evidence>
<dbReference type="InterPro" id="IPR018289">
    <property type="entry name" value="MULE_transposase_dom"/>
</dbReference>
<feature type="region of interest" description="Disordered" evidence="5">
    <location>
        <begin position="819"/>
        <end position="892"/>
    </location>
</feature>
<dbReference type="Proteomes" id="UP001153555">
    <property type="component" value="Unassembled WGS sequence"/>
</dbReference>
<organism evidence="7 8">
    <name type="scientific">Striga hermonthica</name>
    <name type="common">Purple witchweed</name>
    <name type="synonym">Buchnera hermonthica</name>
    <dbReference type="NCBI Taxonomy" id="68872"/>
    <lineage>
        <taxon>Eukaryota</taxon>
        <taxon>Viridiplantae</taxon>
        <taxon>Streptophyta</taxon>
        <taxon>Embryophyta</taxon>
        <taxon>Tracheophyta</taxon>
        <taxon>Spermatophyta</taxon>
        <taxon>Magnoliopsida</taxon>
        <taxon>eudicotyledons</taxon>
        <taxon>Gunneridae</taxon>
        <taxon>Pentapetalae</taxon>
        <taxon>asterids</taxon>
        <taxon>lamiids</taxon>
        <taxon>Lamiales</taxon>
        <taxon>Orobanchaceae</taxon>
        <taxon>Buchnereae</taxon>
        <taxon>Striga</taxon>
    </lineage>
</organism>
<evidence type="ECO:0000256" key="4">
    <source>
        <dbReference type="PROSITE-ProRule" id="PRU00325"/>
    </source>
</evidence>
<dbReference type="PANTHER" id="PTHR31973">
    <property type="entry name" value="POLYPROTEIN, PUTATIVE-RELATED"/>
    <property type="match status" value="1"/>
</dbReference>
<reference evidence="7" key="1">
    <citation type="submission" date="2019-12" db="EMBL/GenBank/DDBJ databases">
        <authorList>
            <person name="Scholes J."/>
        </authorList>
    </citation>
    <scope>NUCLEOTIDE SEQUENCE</scope>
</reference>
<dbReference type="OrthoDB" id="1852000at2759"/>
<evidence type="ECO:0000256" key="2">
    <source>
        <dbReference type="ARBA" id="ARBA00022771"/>
    </source>
</evidence>
<gene>
    <name evidence="7" type="ORF">SHERM_00603</name>
</gene>
<feature type="compositionally biased region" description="Basic residues" evidence="5">
    <location>
        <begin position="868"/>
        <end position="884"/>
    </location>
</feature>
<dbReference type="PANTHER" id="PTHR31973:SF195">
    <property type="entry name" value="MUDR FAMILY TRANSPOSASE"/>
    <property type="match status" value="1"/>
</dbReference>
<evidence type="ECO:0000256" key="5">
    <source>
        <dbReference type="SAM" id="MobiDB-lite"/>
    </source>
</evidence>
<sequence length="939" mass="106690">MTGMPLPNQFCLRALVSQTKIQSTGAANPTCTEGAANPNQSPASMPENAEGHGIAPGQGSGSHNDEVASNLSFNTRIESQPTMRISLRVPAYTAYLDDGSSVDVDGKDHIVELKNVDGYLMFNLLADLRNKTSWGTCQEATFWYWDTEKMGLQVVATDDELSMVFHKFHSKKLVSFVVEFPIKPSYKSSTTLEAKLDKLPVRRNPNMALTTSSSDESDEESGDDIKENVDPSWMEDNDIFMEDHEVFVSLGLRAEDEATTMNLGNDGVDLNTAEISVDDYAENEPRFVVDSENPKIRKGETFPTMERFRMALKQYAILNEFVVHKVRTDKKRYRAECKANGCPWRIVANKLVGQPTVEITMIPHEHECMGTGSLVNTMASKRWVAERVVSWLRKKPRLGAADLQDKLLEKYGVEVSYATTWNGRQLAMDSIYGSWEDSFQTLFSFRAALLHQSLDTIFEIATKPSGDGMIFDKLFLAMRPCVDGFLQGCRPYLGIDSTALNGRYKGKLASATALDGNNWMYPVAWAIFESESSDNWKWFMRQLEKAIGHPPSLAISTDACKGLDAAVKEVFPDIEHRECMRHLWENFKKYFRGEVYDKNMWPAARAYKSNKFEFHWNQVVAADPKVVTYINQHHNHKWSRSMFSNDIKCDYVNNNLSESFNSWIKKIKDLPLVDLINMLRRMTMDLWEKRRRIGSKLSEIILPTIIKQLKAKTRGLGQMKVHNLHFTAEVFGFHHDMTPWGHVVDLTTQTCTCGEWEMTGKPCPHALTFIKMFSEIDMATFVHEYYSVEKFRTAYGGSIPHMTDKSQWPQVDMGFKLLPPPLKRKSGRQRKNMFKASHEPGAKKQQRCNKCGEFGHRETGNCPLNEPKKRKRPPQERRKPKRPKIIPADTISPGSLTRRIVNLVHGDEEIATLVLRPNVGRTAGRRSCSPLVKEDSSPE</sequence>
<feature type="region of interest" description="Disordered" evidence="5">
    <location>
        <begin position="203"/>
        <end position="227"/>
    </location>
</feature>
<dbReference type="AlphaFoldDB" id="A0A9N7RQ90"/>
<proteinExistence type="predicted"/>
<keyword evidence="3" id="KW-0862">Zinc</keyword>
<dbReference type="InterPro" id="IPR007527">
    <property type="entry name" value="Znf_SWIM"/>
</dbReference>
<dbReference type="SMART" id="SM00575">
    <property type="entry name" value="ZnF_PMZ"/>
    <property type="match status" value="1"/>
</dbReference>
<dbReference type="PROSITE" id="PS50966">
    <property type="entry name" value="ZF_SWIM"/>
    <property type="match status" value="1"/>
</dbReference>
<keyword evidence="1" id="KW-0479">Metal-binding</keyword>
<dbReference type="Pfam" id="PF10551">
    <property type="entry name" value="MULE"/>
    <property type="match status" value="1"/>
</dbReference>
<comment type="caution">
    <text evidence="7">The sequence shown here is derived from an EMBL/GenBank/DDBJ whole genome shotgun (WGS) entry which is preliminary data.</text>
</comment>
<evidence type="ECO:0000313" key="8">
    <source>
        <dbReference type="Proteomes" id="UP001153555"/>
    </source>
</evidence>
<evidence type="ECO:0000313" key="7">
    <source>
        <dbReference type="EMBL" id="CAA0841586.1"/>
    </source>
</evidence>
<feature type="region of interest" description="Disordered" evidence="5">
    <location>
        <begin position="25"/>
        <end position="67"/>
    </location>
</feature>
<keyword evidence="2 4" id="KW-0863">Zinc-finger</keyword>
<feature type="compositionally biased region" description="Polar residues" evidence="5">
    <location>
        <begin position="25"/>
        <end position="43"/>
    </location>
</feature>
<dbReference type="Pfam" id="PF03108">
    <property type="entry name" value="DBD_Tnp_Mut"/>
    <property type="match status" value="1"/>
</dbReference>
<feature type="domain" description="SWIM-type" evidence="6">
    <location>
        <begin position="742"/>
        <end position="774"/>
    </location>
</feature>
<evidence type="ECO:0000256" key="3">
    <source>
        <dbReference type="ARBA" id="ARBA00022833"/>
    </source>
</evidence>
<dbReference type="GO" id="GO:0008270">
    <property type="term" value="F:zinc ion binding"/>
    <property type="evidence" value="ECO:0007669"/>
    <property type="project" value="UniProtKB-KW"/>
</dbReference>
<dbReference type="Pfam" id="PF04434">
    <property type="entry name" value="SWIM"/>
    <property type="match status" value="1"/>
</dbReference>
<dbReference type="InterPro" id="IPR006564">
    <property type="entry name" value="Znf_PMZ"/>
</dbReference>
<keyword evidence="8" id="KW-1185">Reference proteome</keyword>
<name>A0A9N7RQ90_STRHE</name>